<dbReference type="EMBL" id="OX596095">
    <property type="protein sequence ID" value="CAI9692674.1"/>
    <property type="molecule type" value="Genomic_DNA"/>
</dbReference>
<accession>A0ACB0DWT6</accession>
<evidence type="ECO:0000313" key="2">
    <source>
        <dbReference type="Proteomes" id="UP001162501"/>
    </source>
</evidence>
<name>A0ACB0DWT6_RANTA</name>
<gene>
    <name evidence="1" type="ORF">MRATA1EN3_LOCUS3887</name>
</gene>
<organism evidence="1 2">
    <name type="scientific">Rangifer tarandus platyrhynchus</name>
    <name type="common">Svalbard reindeer</name>
    <dbReference type="NCBI Taxonomy" id="3082113"/>
    <lineage>
        <taxon>Eukaryota</taxon>
        <taxon>Metazoa</taxon>
        <taxon>Chordata</taxon>
        <taxon>Craniata</taxon>
        <taxon>Vertebrata</taxon>
        <taxon>Euteleostomi</taxon>
        <taxon>Mammalia</taxon>
        <taxon>Eutheria</taxon>
        <taxon>Laurasiatheria</taxon>
        <taxon>Artiodactyla</taxon>
        <taxon>Ruminantia</taxon>
        <taxon>Pecora</taxon>
        <taxon>Cervidae</taxon>
        <taxon>Odocoileinae</taxon>
        <taxon>Rangifer</taxon>
    </lineage>
</organism>
<evidence type="ECO:0000313" key="1">
    <source>
        <dbReference type="EMBL" id="CAI9692674.1"/>
    </source>
</evidence>
<proteinExistence type="predicted"/>
<sequence>MKERSPPFIMLSQAPHIRQASPARRSREGYGQMSHEPPWRMHVLRRPLRSCHVAAAPHTVAESTGGSGRAESCKVPKHQLSEPVCLQSDFLSAASLSSGCSAHGLGMELGSYCPRFAEEKTGGQSLSPTAFPVLPVARAMAPCRGALNPPRQGARDCEETGESGCAPREASVPDPCSTRIPEAGVLATLATGLWVAAGHVRRLCVWPVEGVAGEGSFGLVPRYFDLNMQSRGGTCHPGSLGPRTMTRPQNNDVETVLLSQFSAAVPAPESGLFDG</sequence>
<dbReference type="Proteomes" id="UP001162501">
    <property type="component" value="Chromosome 11"/>
</dbReference>
<protein>
    <submittedName>
        <fullName evidence="1">Uncharacterized protein</fullName>
    </submittedName>
</protein>
<reference evidence="1" key="1">
    <citation type="submission" date="2023-05" db="EMBL/GenBank/DDBJ databases">
        <authorList>
            <consortium name="ELIXIR-Norway"/>
        </authorList>
    </citation>
    <scope>NUCLEOTIDE SEQUENCE</scope>
</reference>